<feature type="transmembrane region" description="Helical" evidence="12">
    <location>
        <begin position="48"/>
        <end position="72"/>
    </location>
</feature>
<evidence type="ECO:0000256" key="5">
    <source>
        <dbReference type="ARBA" id="ARBA00022617"/>
    </source>
</evidence>
<evidence type="ECO:0000256" key="9">
    <source>
        <dbReference type="ARBA" id="ARBA00022989"/>
    </source>
</evidence>
<keyword evidence="7" id="KW-0479">Metal-binding</keyword>
<keyword evidence="8" id="KW-0249">Electron transport</keyword>
<comment type="subcellular location">
    <subcellularLocation>
        <location evidence="1">Cell membrane</location>
        <topology evidence="1">Multi-pass membrane protein</topology>
    </subcellularLocation>
</comment>
<dbReference type="InterPro" id="IPR002585">
    <property type="entry name" value="Cyt-d_ubiquinol_oxidase_su_1"/>
</dbReference>
<evidence type="ECO:0000256" key="10">
    <source>
        <dbReference type="ARBA" id="ARBA00023004"/>
    </source>
</evidence>
<name>A0ABT9XQ31_9BACI</name>
<evidence type="ECO:0000256" key="4">
    <source>
        <dbReference type="ARBA" id="ARBA00022475"/>
    </source>
</evidence>
<dbReference type="Proteomes" id="UP001224122">
    <property type="component" value="Unassembled WGS sequence"/>
</dbReference>
<sequence length="96" mass="10811">MNSQRKFFTISKGEITWIIFACTGRQPWTIYHKLSTADSVTTAGNLGLLFTLFVAIYMVLAVSAILVLLYYFKKNPVLEDINRTEQKNVSLTGSNS</sequence>
<proteinExistence type="inferred from homology"/>
<dbReference type="Pfam" id="PF01654">
    <property type="entry name" value="Cyt_bd_oxida_I"/>
    <property type="match status" value="1"/>
</dbReference>
<keyword evidence="14" id="KW-1185">Reference proteome</keyword>
<evidence type="ECO:0000256" key="1">
    <source>
        <dbReference type="ARBA" id="ARBA00004651"/>
    </source>
</evidence>
<keyword evidence="10" id="KW-0408">Iron</keyword>
<evidence type="ECO:0000256" key="8">
    <source>
        <dbReference type="ARBA" id="ARBA00022982"/>
    </source>
</evidence>
<evidence type="ECO:0000256" key="7">
    <source>
        <dbReference type="ARBA" id="ARBA00022723"/>
    </source>
</evidence>
<evidence type="ECO:0000256" key="12">
    <source>
        <dbReference type="SAM" id="Phobius"/>
    </source>
</evidence>
<keyword evidence="4" id="KW-1003">Cell membrane</keyword>
<keyword evidence="6 12" id="KW-0812">Transmembrane</keyword>
<dbReference type="EMBL" id="JAUSTW010000001">
    <property type="protein sequence ID" value="MDQ0197659.1"/>
    <property type="molecule type" value="Genomic_DNA"/>
</dbReference>
<gene>
    <name evidence="13" type="ORF">J2S10_000764</name>
</gene>
<evidence type="ECO:0000256" key="2">
    <source>
        <dbReference type="ARBA" id="ARBA00009819"/>
    </source>
</evidence>
<organism evidence="13 14">
    <name type="scientific">Neobacillus ginsengisoli</name>
    <dbReference type="NCBI Taxonomy" id="904295"/>
    <lineage>
        <taxon>Bacteria</taxon>
        <taxon>Bacillati</taxon>
        <taxon>Bacillota</taxon>
        <taxon>Bacilli</taxon>
        <taxon>Bacillales</taxon>
        <taxon>Bacillaceae</taxon>
        <taxon>Neobacillus</taxon>
    </lineage>
</organism>
<evidence type="ECO:0000313" key="13">
    <source>
        <dbReference type="EMBL" id="MDQ0197659.1"/>
    </source>
</evidence>
<protein>
    <submittedName>
        <fullName evidence="13">Cytochrome bd-type quinol oxidase subunit 1</fullName>
    </submittedName>
</protein>
<evidence type="ECO:0000313" key="14">
    <source>
        <dbReference type="Proteomes" id="UP001224122"/>
    </source>
</evidence>
<comment type="similarity">
    <text evidence="2">Belongs to the cytochrome ubiquinol oxidase subunit 1 family.</text>
</comment>
<comment type="caution">
    <text evidence="13">The sequence shown here is derived from an EMBL/GenBank/DDBJ whole genome shotgun (WGS) entry which is preliminary data.</text>
</comment>
<evidence type="ECO:0000256" key="11">
    <source>
        <dbReference type="ARBA" id="ARBA00023136"/>
    </source>
</evidence>
<keyword evidence="5" id="KW-0349">Heme</keyword>
<reference evidence="13 14" key="1">
    <citation type="submission" date="2023-07" db="EMBL/GenBank/DDBJ databases">
        <title>Genomic Encyclopedia of Type Strains, Phase IV (KMG-IV): sequencing the most valuable type-strain genomes for metagenomic binning, comparative biology and taxonomic classification.</title>
        <authorList>
            <person name="Goeker M."/>
        </authorList>
    </citation>
    <scope>NUCLEOTIDE SEQUENCE [LARGE SCALE GENOMIC DNA]</scope>
    <source>
        <strain evidence="13 14">DSM 27594</strain>
    </source>
</reference>
<evidence type="ECO:0000256" key="6">
    <source>
        <dbReference type="ARBA" id="ARBA00022692"/>
    </source>
</evidence>
<keyword evidence="9 12" id="KW-1133">Transmembrane helix</keyword>
<accession>A0ABT9XQ31</accession>
<evidence type="ECO:0000256" key="3">
    <source>
        <dbReference type="ARBA" id="ARBA00022448"/>
    </source>
</evidence>
<keyword evidence="11 12" id="KW-0472">Membrane</keyword>
<keyword evidence="3" id="KW-0813">Transport</keyword>